<gene>
    <name evidence="1" type="ORF">NP493_2748g00002</name>
</gene>
<proteinExistence type="predicted"/>
<dbReference type="Proteomes" id="UP001209878">
    <property type="component" value="Unassembled WGS sequence"/>
</dbReference>
<protein>
    <submittedName>
        <fullName evidence="1">Uncharacterized protein</fullName>
    </submittedName>
</protein>
<organism evidence="1 2">
    <name type="scientific">Ridgeia piscesae</name>
    <name type="common">Tubeworm</name>
    <dbReference type="NCBI Taxonomy" id="27915"/>
    <lineage>
        <taxon>Eukaryota</taxon>
        <taxon>Metazoa</taxon>
        <taxon>Spiralia</taxon>
        <taxon>Lophotrochozoa</taxon>
        <taxon>Annelida</taxon>
        <taxon>Polychaeta</taxon>
        <taxon>Sedentaria</taxon>
        <taxon>Canalipalpata</taxon>
        <taxon>Sabellida</taxon>
        <taxon>Siboglinidae</taxon>
        <taxon>Ridgeia</taxon>
    </lineage>
</organism>
<accession>A0AAD9JD14</accession>
<comment type="caution">
    <text evidence="1">The sequence shown here is derived from an EMBL/GenBank/DDBJ whole genome shotgun (WGS) entry which is preliminary data.</text>
</comment>
<evidence type="ECO:0000313" key="1">
    <source>
        <dbReference type="EMBL" id="KAK2150629.1"/>
    </source>
</evidence>
<dbReference type="EMBL" id="JAODUO010002740">
    <property type="protein sequence ID" value="KAK2150629.1"/>
    <property type="molecule type" value="Genomic_DNA"/>
</dbReference>
<sequence length="147" mass="16607">MITVPEMIVDYNRNMGGVDHLDQFRGYYNVGRAGRKWWKTEEGMSGMHFYKQAHAVETMCRKNIWMFAVSGVPVQLTLLLLCLKRFPSMPSSKTDIDLDGQWSNTVQGDCFLFGGDGNRTDKTIVFVSNYALHALSNAATRNCTAKN</sequence>
<reference evidence="1" key="1">
    <citation type="journal article" date="2023" name="Mol. Biol. Evol.">
        <title>Third-Generation Sequencing Reveals the Adaptive Role of the Epigenome in Three Deep-Sea Polychaetes.</title>
        <authorList>
            <person name="Perez M."/>
            <person name="Aroh O."/>
            <person name="Sun Y."/>
            <person name="Lan Y."/>
            <person name="Juniper S.K."/>
            <person name="Young C.R."/>
            <person name="Angers B."/>
            <person name="Qian P.Y."/>
        </authorList>
    </citation>
    <scope>NUCLEOTIDE SEQUENCE</scope>
    <source>
        <strain evidence="1">R07B-5</strain>
    </source>
</reference>
<name>A0AAD9JD14_RIDPI</name>
<dbReference type="AlphaFoldDB" id="A0AAD9JD14"/>
<evidence type="ECO:0000313" key="2">
    <source>
        <dbReference type="Proteomes" id="UP001209878"/>
    </source>
</evidence>
<keyword evidence="2" id="KW-1185">Reference proteome</keyword>